<dbReference type="InterPro" id="IPR006910">
    <property type="entry name" value="Rad21_Rec8_N"/>
</dbReference>
<dbReference type="Gramene" id="KGN53826">
    <property type="protein sequence ID" value="KGN53826"/>
    <property type="gene ID" value="Csa_4G153290"/>
</dbReference>
<reference evidence="11 12" key="2">
    <citation type="journal article" date="2009" name="PLoS ONE">
        <title>An integrated genetic and cytogenetic map of the cucumber genome.</title>
        <authorList>
            <person name="Ren Y."/>
            <person name="Zhang Z."/>
            <person name="Liu J."/>
            <person name="Staub J.E."/>
            <person name="Han Y."/>
            <person name="Cheng Z."/>
            <person name="Li X."/>
            <person name="Lu J."/>
            <person name="Miao H."/>
            <person name="Kang H."/>
            <person name="Xie B."/>
            <person name="Gu X."/>
            <person name="Wang X."/>
            <person name="Du Y."/>
            <person name="Jin W."/>
            <person name="Huang S."/>
        </authorList>
    </citation>
    <scope>NUCLEOTIDE SEQUENCE [LARGE SCALE GENOMIC DNA]</scope>
    <source>
        <strain evidence="12">cv. 9930</strain>
    </source>
</reference>
<protein>
    <recommendedName>
        <fullName evidence="13">Rad21/Rec8-like protein N-terminal domain-containing protein</fullName>
    </recommendedName>
</protein>
<keyword evidence="4" id="KW-0131">Cell cycle</keyword>
<feature type="domain" description="Rad21/Rec8-like protein N-terminal" evidence="10">
    <location>
        <begin position="1"/>
        <end position="92"/>
    </location>
</feature>
<feature type="compositionally biased region" description="Polar residues" evidence="8">
    <location>
        <begin position="502"/>
        <end position="522"/>
    </location>
</feature>
<dbReference type="AlphaFoldDB" id="A0A0A0L109"/>
<evidence type="ECO:0008006" key="13">
    <source>
        <dbReference type="Google" id="ProtNLM"/>
    </source>
</evidence>
<dbReference type="GO" id="GO:0005634">
    <property type="term" value="C:nucleus"/>
    <property type="evidence" value="ECO:0007669"/>
    <property type="project" value="UniProtKB-SubCell"/>
</dbReference>
<dbReference type="GO" id="GO:0051301">
    <property type="term" value="P:cell division"/>
    <property type="evidence" value="ECO:0007669"/>
    <property type="project" value="UniProtKB-KW"/>
</dbReference>
<keyword evidence="3" id="KW-0132">Cell division</keyword>
<feature type="compositionally biased region" description="Basic and acidic residues" evidence="8">
    <location>
        <begin position="525"/>
        <end position="539"/>
    </location>
</feature>
<accession>A0A0A0L109</accession>
<keyword evidence="5" id="KW-0159">Chromosome partition</keyword>
<dbReference type="Pfam" id="PF04825">
    <property type="entry name" value="Rad21_Rec8_N"/>
    <property type="match status" value="1"/>
</dbReference>
<keyword evidence="12" id="KW-1185">Reference proteome</keyword>
<keyword evidence="6" id="KW-0539">Nucleus</keyword>
<evidence type="ECO:0000256" key="1">
    <source>
        <dbReference type="ARBA" id="ARBA00004123"/>
    </source>
</evidence>
<dbReference type="OrthoDB" id="10071381at2759"/>
<evidence type="ECO:0000256" key="4">
    <source>
        <dbReference type="ARBA" id="ARBA00022776"/>
    </source>
</evidence>
<evidence type="ECO:0000256" key="8">
    <source>
        <dbReference type="SAM" id="MobiDB-lite"/>
    </source>
</evidence>
<keyword evidence="4" id="KW-0498">Mitosis</keyword>
<name>A0A0A0L109_CUCSA</name>
<evidence type="ECO:0000259" key="10">
    <source>
        <dbReference type="Pfam" id="PF04825"/>
    </source>
</evidence>
<comment type="similarity">
    <text evidence="2">Belongs to the rad21 family.</text>
</comment>
<evidence type="ECO:0000313" key="12">
    <source>
        <dbReference type="Proteomes" id="UP000029981"/>
    </source>
</evidence>
<gene>
    <name evidence="11" type="ORF">Csa_4G153290</name>
</gene>
<feature type="region of interest" description="Disordered" evidence="8">
    <location>
        <begin position="306"/>
        <end position="326"/>
    </location>
</feature>
<dbReference type="GO" id="GO:0007059">
    <property type="term" value="P:chromosome segregation"/>
    <property type="evidence" value="ECO:0007669"/>
    <property type="project" value="UniProtKB-KW"/>
</dbReference>
<reference evidence="11 12" key="4">
    <citation type="journal article" date="2011" name="BMC Genomics">
        <title>RNA-Seq improves annotation of protein-coding genes in the cucumber genome.</title>
        <authorList>
            <person name="Li Z."/>
            <person name="Zhang Z."/>
            <person name="Yan P."/>
            <person name="Huang S."/>
            <person name="Fei Z."/>
            <person name="Lin K."/>
        </authorList>
    </citation>
    <scope>NUCLEOTIDE SEQUENCE [LARGE SCALE GENOMIC DNA]</scope>
    <source>
        <strain evidence="12">cv. 9930</strain>
    </source>
</reference>
<dbReference type="Pfam" id="PF04824">
    <property type="entry name" value="Rad21_Rec8"/>
    <property type="match status" value="1"/>
</dbReference>
<dbReference type="FunFam" id="1.10.10.580:FF:000002">
    <property type="entry name" value="Sister chromatid cohesion 1 protein 4"/>
    <property type="match status" value="1"/>
</dbReference>
<dbReference type="InterPro" id="IPR023093">
    <property type="entry name" value="ScpA-like_C"/>
</dbReference>
<evidence type="ECO:0000256" key="6">
    <source>
        <dbReference type="ARBA" id="ARBA00023242"/>
    </source>
</evidence>
<proteinExistence type="inferred from homology"/>
<comment type="subunit">
    <text evidence="7">Component of the cohesin complex.</text>
</comment>
<dbReference type="KEGG" id="csv:101212669"/>
<dbReference type="GO" id="GO:0008278">
    <property type="term" value="C:cohesin complex"/>
    <property type="evidence" value="ECO:0000318"/>
    <property type="project" value="GO_Central"/>
</dbReference>
<feature type="compositionally biased region" description="Polar residues" evidence="8">
    <location>
        <begin position="306"/>
        <end position="320"/>
    </location>
</feature>
<dbReference type="CDD" id="cd21793">
    <property type="entry name" value="Rad21_Rec8_M_AtSYN1-like"/>
    <property type="match status" value="1"/>
</dbReference>
<dbReference type="GO" id="GO:0007062">
    <property type="term" value="P:sister chromatid cohesion"/>
    <property type="evidence" value="ECO:0000318"/>
    <property type="project" value="GO_Central"/>
</dbReference>
<dbReference type="Proteomes" id="UP000029981">
    <property type="component" value="Chromosome 4"/>
</dbReference>
<evidence type="ECO:0000256" key="2">
    <source>
        <dbReference type="ARBA" id="ARBA00009870"/>
    </source>
</evidence>
<feature type="domain" description="Rad21/Rec8-like protein C-terminal eukaryotic" evidence="9">
    <location>
        <begin position="654"/>
        <end position="706"/>
    </location>
</feature>
<dbReference type="SUPFAM" id="SSF46785">
    <property type="entry name" value="Winged helix' DNA-binding domain"/>
    <property type="match status" value="1"/>
</dbReference>
<evidence type="ECO:0000259" key="9">
    <source>
        <dbReference type="Pfam" id="PF04824"/>
    </source>
</evidence>
<sequence>MFYSHTLLARKTPLGTVWCAAHLQHRLNKKDYEKTKISVVVDAIMFGEVPLALRTSSYLLLGVVRIYSKQIDYLKHDVDVLVMELRKMHMHASAILTLPDSVYQAPFYSITLPATFDLDALELDSDIYHDGVPDTHMKSQEEITLADQTYIGRDAYLDISFEEDVMHDSTHPGGSSDQFVSMEDDMIPPPHVDITMDVEVPSDFEDILNTGHDGDNMPHSFPEVEVTDAMNVQDFGPSNKGIPEDVLSPQNVPEMEVPRDVPVFSTKDVPIVSPPGGDVISEPPSPIDENINPDKLSIIEDKMTPTKTSLPHEQSAGPPTSASPPEALIQPSVEHVLQPTPPQQPRPRSRKRKQFFDKSTVLTNKFMKKALEDSSDLLRERRNIPSSSLEVWKLNNKLREKKVFHHPSITGLCHNLSDIFNVDYIATKCRTISLEEALENFGDARNVTSTSETLSGLIYAPPLAPEVASTPYTEIPSSVDPAGNIPSAGETFVLPTVAPSPEVSSSPQSRIPPTVNPASVSYSGEIEHIRDVEGNRGDETMGDLDASPERPMPSPRPSEGLVTPVPVSTEPSTSMFETPGTIDEGLGAEDLTLSDKQIGTADEDLYFLEVDSSPAGKSRSQGTRGVDSLSVRTRALGRYLRSLSPIKSISDNSNQDLSLNGILEGKRRKLCARMFYETLVLKSYGLIDVQQDVPYGDITLKLTPKLSMVQI</sequence>
<dbReference type="GO" id="GO:0003682">
    <property type="term" value="F:chromatin binding"/>
    <property type="evidence" value="ECO:0000318"/>
    <property type="project" value="GO_Central"/>
</dbReference>
<organism evidence="11 12">
    <name type="scientific">Cucumis sativus</name>
    <name type="common">Cucumber</name>
    <dbReference type="NCBI Taxonomy" id="3659"/>
    <lineage>
        <taxon>Eukaryota</taxon>
        <taxon>Viridiplantae</taxon>
        <taxon>Streptophyta</taxon>
        <taxon>Embryophyta</taxon>
        <taxon>Tracheophyta</taxon>
        <taxon>Spermatophyta</taxon>
        <taxon>Magnoliopsida</taxon>
        <taxon>eudicotyledons</taxon>
        <taxon>Gunneridae</taxon>
        <taxon>Pentapetalae</taxon>
        <taxon>rosids</taxon>
        <taxon>fabids</taxon>
        <taxon>Cucurbitales</taxon>
        <taxon>Cucurbitaceae</taxon>
        <taxon>Benincaseae</taxon>
        <taxon>Cucumis</taxon>
    </lineage>
</organism>
<dbReference type="InterPro" id="IPR036390">
    <property type="entry name" value="WH_DNA-bd_sf"/>
</dbReference>
<evidence type="ECO:0000256" key="5">
    <source>
        <dbReference type="ARBA" id="ARBA00022829"/>
    </source>
</evidence>
<evidence type="ECO:0000313" key="11">
    <source>
        <dbReference type="EMBL" id="KGN53826.1"/>
    </source>
</evidence>
<feature type="region of interest" description="Disordered" evidence="8">
    <location>
        <begin position="266"/>
        <end position="292"/>
    </location>
</feature>
<dbReference type="InterPro" id="IPR039781">
    <property type="entry name" value="Rad21/Rec8-like"/>
</dbReference>
<dbReference type="OMA" id="QQEEPYG"/>
<evidence type="ECO:0000256" key="7">
    <source>
        <dbReference type="ARBA" id="ARBA00064543"/>
    </source>
</evidence>
<reference evidence="11 12" key="3">
    <citation type="journal article" date="2010" name="BMC Genomics">
        <title>Transcriptome sequencing and comparative analysis of cucumber flowers with different sex types.</title>
        <authorList>
            <person name="Guo S."/>
            <person name="Zheng Y."/>
            <person name="Joung J.G."/>
            <person name="Liu S."/>
            <person name="Zhang Z."/>
            <person name="Crasta O.R."/>
            <person name="Sobral B.W."/>
            <person name="Xu Y."/>
            <person name="Huang S."/>
            <person name="Fei Z."/>
        </authorList>
    </citation>
    <scope>NUCLEOTIDE SEQUENCE [LARGE SCALE GENOMIC DNA]</scope>
    <source>
        <strain evidence="12">cv. 9930</strain>
    </source>
</reference>
<reference evidence="11 12" key="1">
    <citation type="journal article" date="2009" name="Nat. Genet.">
        <title>The genome of the cucumber, Cucumis sativus L.</title>
        <authorList>
            <person name="Huang S."/>
            <person name="Li R."/>
            <person name="Zhang Z."/>
            <person name="Li L."/>
            <person name="Gu X."/>
            <person name="Fan W."/>
            <person name="Lucas W.J."/>
            <person name="Wang X."/>
            <person name="Xie B."/>
            <person name="Ni P."/>
            <person name="Ren Y."/>
            <person name="Zhu H."/>
            <person name="Li J."/>
            <person name="Lin K."/>
            <person name="Jin W."/>
            <person name="Fei Z."/>
            <person name="Li G."/>
            <person name="Staub J."/>
            <person name="Kilian A."/>
            <person name="van der Vossen E.A."/>
            <person name="Wu Y."/>
            <person name="Guo J."/>
            <person name="He J."/>
            <person name="Jia Z."/>
            <person name="Ren Y."/>
            <person name="Tian G."/>
            <person name="Lu Y."/>
            <person name="Ruan J."/>
            <person name="Qian W."/>
            <person name="Wang M."/>
            <person name="Huang Q."/>
            <person name="Li B."/>
            <person name="Xuan Z."/>
            <person name="Cao J."/>
            <person name="Asan"/>
            <person name="Wu Z."/>
            <person name="Zhang J."/>
            <person name="Cai Q."/>
            <person name="Bai Y."/>
            <person name="Zhao B."/>
            <person name="Han Y."/>
            <person name="Li Y."/>
            <person name="Li X."/>
            <person name="Wang S."/>
            <person name="Shi Q."/>
            <person name="Liu S."/>
            <person name="Cho W.K."/>
            <person name="Kim J.Y."/>
            <person name="Xu Y."/>
            <person name="Heller-Uszynska K."/>
            <person name="Miao H."/>
            <person name="Cheng Z."/>
            <person name="Zhang S."/>
            <person name="Wu J."/>
            <person name="Yang Y."/>
            <person name="Kang H."/>
            <person name="Li M."/>
            <person name="Liang H."/>
            <person name="Ren X."/>
            <person name="Shi Z."/>
            <person name="Wen M."/>
            <person name="Jian M."/>
            <person name="Yang H."/>
            <person name="Zhang G."/>
            <person name="Yang Z."/>
            <person name="Chen R."/>
            <person name="Liu S."/>
            <person name="Li J."/>
            <person name="Ma L."/>
            <person name="Liu H."/>
            <person name="Zhou Y."/>
            <person name="Zhao J."/>
            <person name="Fang X."/>
            <person name="Li G."/>
            <person name="Fang L."/>
            <person name="Li Y."/>
            <person name="Liu D."/>
            <person name="Zheng H."/>
            <person name="Zhang Y."/>
            <person name="Qin N."/>
            <person name="Li Z."/>
            <person name="Yang G."/>
            <person name="Yang S."/>
            <person name="Bolund L."/>
            <person name="Kristiansen K."/>
            <person name="Zheng H."/>
            <person name="Li S."/>
            <person name="Zhang X."/>
            <person name="Yang H."/>
            <person name="Wang J."/>
            <person name="Sun R."/>
            <person name="Zhang B."/>
            <person name="Jiang S."/>
            <person name="Wang J."/>
            <person name="Du Y."/>
            <person name="Li S."/>
        </authorList>
    </citation>
    <scope>NUCLEOTIDE SEQUENCE [LARGE SCALE GENOMIC DNA]</scope>
    <source>
        <strain evidence="12">cv. 9930</strain>
    </source>
</reference>
<dbReference type="InterPro" id="IPR006909">
    <property type="entry name" value="Rad21/Rec8_C_eu"/>
</dbReference>
<dbReference type="EMBL" id="CM002925">
    <property type="protein sequence ID" value="KGN53826.1"/>
    <property type="molecule type" value="Genomic_DNA"/>
</dbReference>
<dbReference type="eggNOG" id="KOG1213">
    <property type="taxonomic scope" value="Eukaryota"/>
</dbReference>
<dbReference type="Gene3D" id="1.10.10.580">
    <property type="entry name" value="Structural maintenance of chromosome 1. Chain E"/>
    <property type="match status" value="1"/>
</dbReference>
<dbReference type="GO" id="GO:1990414">
    <property type="term" value="P:replication-born double-strand break repair via sister chromatid exchange"/>
    <property type="evidence" value="ECO:0000318"/>
    <property type="project" value="GO_Central"/>
</dbReference>
<evidence type="ECO:0000256" key="3">
    <source>
        <dbReference type="ARBA" id="ARBA00022618"/>
    </source>
</evidence>
<dbReference type="PANTHER" id="PTHR12585:SF55">
    <property type="entry name" value="SISTER CHROMATID COHESION 1 PROTEIN 3"/>
    <property type="match status" value="1"/>
</dbReference>
<dbReference type="PANTHER" id="PTHR12585">
    <property type="entry name" value="SCC1 / RAD21 FAMILY MEMBER"/>
    <property type="match status" value="1"/>
</dbReference>
<comment type="subcellular location">
    <subcellularLocation>
        <location evidence="1">Nucleus</location>
    </subcellularLocation>
</comment>
<feature type="region of interest" description="Disordered" evidence="8">
    <location>
        <begin position="497"/>
        <end position="586"/>
    </location>
</feature>
<dbReference type="STRING" id="3659.A0A0A0L109"/>